<protein>
    <submittedName>
        <fullName evidence="2">DUF922 domain-containing protein</fullName>
    </submittedName>
</protein>
<keyword evidence="1" id="KW-0732">Signal</keyword>
<evidence type="ECO:0000313" key="3">
    <source>
        <dbReference type="Proteomes" id="UP001174932"/>
    </source>
</evidence>
<evidence type="ECO:0000313" key="2">
    <source>
        <dbReference type="EMBL" id="MDO6965101.1"/>
    </source>
</evidence>
<feature type="chain" id="PRO_5046234462" evidence="1">
    <location>
        <begin position="23"/>
        <end position="197"/>
    </location>
</feature>
<comment type="caution">
    <text evidence="2">The sequence shown here is derived from an EMBL/GenBank/DDBJ whole genome shotgun (WGS) entry which is preliminary data.</text>
</comment>
<keyword evidence="3" id="KW-1185">Reference proteome</keyword>
<feature type="signal peptide" evidence="1">
    <location>
        <begin position="1"/>
        <end position="22"/>
    </location>
</feature>
<dbReference type="Pfam" id="PF06037">
    <property type="entry name" value="DUF922"/>
    <property type="match status" value="1"/>
</dbReference>
<reference evidence="2" key="2">
    <citation type="submission" date="2023-07" db="EMBL/GenBank/DDBJ databases">
        <authorList>
            <person name="Shen H."/>
        </authorList>
    </citation>
    <scope>NUCLEOTIDE SEQUENCE</scope>
    <source>
        <strain evidence="2">TNR-22</strain>
    </source>
</reference>
<accession>A0ABT8YMZ4</accession>
<sequence length="197" mass="21961">MKFARILMIVLSLLALPAAARAWTATETVQHYRIEGQSAGALYASIGENGPRVGQTRAIALTTFKLTWRRNYVKQGQACVLESAIPRLVITYHLPQPRGKLAAPLDAQWTVFNDGILRHEKAHGTHIIEMVRAIEAATVGFRQENDPGCKVIRQAIQLPLKALSDQQRTRSREFDQQELTDGGAVHRLILDFLNSGR</sequence>
<dbReference type="InterPro" id="IPR010321">
    <property type="entry name" value="DUF922"/>
</dbReference>
<gene>
    <name evidence="2" type="ORF">Q4481_14120</name>
</gene>
<organism evidence="2 3">
    <name type="scientific">Rhizobium alvei</name>
    <dbReference type="NCBI Taxonomy" id="1132659"/>
    <lineage>
        <taxon>Bacteria</taxon>
        <taxon>Pseudomonadati</taxon>
        <taxon>Pseudomonadota</taxon>
        <taxon>Alphaproteobacteria</taxon>
        <taxon>Hyphomicrobiales</taxon>
        <taxon>Rhizobiaceae</taxon>
        <taxon>Rhizobium/Agrobacterium group</taxon>
        <taxon>Rhizobium</taxon>
    </lineage>
</organism>
<proteinExistence type="predicted"/>
<dbReference type="PIRSF" id="PIRSF010521">
    <property type="entry name" value="DUF922_bac"/>
    <property type="match status" value="1"/>
</dbReference>
<evidence type="ECO:0000256" key="1">
    <source>
        <dbReference type="SAM" id="SignalP"/>
    </source>
</evidence>
<dbReference type="RefSeq" id="WP_304377035.1">
    <property type="nucleotide sequence ID" value="NZ_JAUOZU010000009.1"/>
</dbReference>
<dbReference type="EMBL" id="JAUOZU010000009">
    <property type="protein sequence ID" value="MDO6965101.1"/>
    <property type="molecule type" value="Genomic_DNA"/>
</dbReference>
<reference evidence="2" key="1">
    <citation type="journal article" date="2015" name="Int. J. Syst. Evol. Microbiol.">
        <title>Rhizobium alvei sp. nov., isolated from a freshwater river.</title>
        <authorList>
            <person name="Sheu S.Y."/>
            <person name="Huang H.W."/>
            <person name="Young C.C."/>
            <person name="Chen W.M."/>
        </authorList>
    </citation>
    <scope>NUCLEOTIDE SEQUENCE</scope>
    <source>
        <strain evidence="2">TNR-22</strain>
    </source>
</reference>
<dbReference type="Proteomes" id="UP001174932">
    <property type="component" value="Unassembled WGS sequence"/>
</dbReference>
<name>A0ABT8YMZ4_9HYPH</name>